<evidence type="ECO:0000256" key="3">
    <source>
        <dbReference type="ARBA" id="ARBA00022777"/>
    </source>
</evidence>
<keyword evidence="2" id="KW-0808">Transferase</keyword>
<feature type="domain" description="HipA N-terminal subdomain 1" evidence="5">
    <location>
        <begin position="14"/>
        <end position="115"/>
    </location>
</feature>
<comment type="similarity">
    <text evidence="1">Belongs to the HipA Ser/Thr kinase family.</text>
</comment>
<keyword evidence="7" id="KW-1185">Reference proteome</keyword>
<sequence>MKKLEVYYQQSESDSQLIGTLAEQDRKIYFEYASDFLSEPLWLSPFKLAPKSGLYEFKDYDFGQVFGLFDDSLPDGWGLLLMDRMFRKQGLNPNHLSILDRLAYLGSRTMGALSYRPCSQSEDVLQEVLDLQVMTGEVEKVWQGSLSDVLPQLLHHGGSPGGARPKVLAGIKGDEIITADILPDGFEAWILKFIAPNEHNDSGKLEYIYSLMARKAALRMPETRLYKSADKSYYFGIKRFDRKAGKRVHIHTFGNLIHSNYRIPSSDYLDLLKVTRVLTKNQEDVEQVFRQAVFNIASHNRDDHVKNFSFIYDKEWSAAPSYDLTFNSGPGGEHSMSICGEGKNPRGQGLVKLAEKSGISVKKVKSTIEEVSESLNQFSSLAKEYEIEAKEIQMIDKHIQANLKRLRL</sequence>
<keyword evidence="3" id="KW-0418">Kinase</keyword>
<dbReference type="EMBL" id="CP117812">
    <property type="protein sequence ID" value="WDE98576.1"/>
    <property type="molecule type" value="Genomic_DNA"/>
</dbReference>
<accession>A0ABY7W0M0</accession>
<dbReference type="Proteomes" id="UP001214250">
    <property type="component" value="Chromosome 2"/>
</dbReference>
<evidence type="ECO:0000313" key="6">
    <source>
        <dbReference type="EMBL" id="WDE98576.1"/>
    </source>
</evidence>
<evidence type="ECO:0000256" key="2">
    <source>
        <dbReference type="ARBA" id="ARBA00022679"/>
    </source>
</evidence>
<evidence type="ECO:0000256" key="1">
    <source>
        <dbReference type="ARBA" id="ARBA00010164"/>
    </source>
</evidence>
<dbReference type="Pfam" id="PF13657">
    <property type="entry name" value="Couple_hipA"/>
    <property type="match status" value="1"/>
</dbReference>
<proteinExistence type="inferred from homology"/>
<protein>
    <submittedName>
        <fullName evidence="6">Type II toxin-antitoxin system HipA family toxin</fullName>
    </submittedName>
</protein>
<dbReference type="RefSeq" id="WP_274153447.1">
    <property type="nucleotide sequence ID" value="NZ_CP117812.1"/>
</dbReference>
<dbReference type="Pfam" id="PF07804">
    <property type="entry name" value="HipA_C"/>
    <property type="match status" value="1"/>
</dbReference>
<gene>
    <name evidence="6" type="ORF">PQO03_12070</name>
</gene>
<evidence type="ECO:0000259" key="4">
    <source>
        <dbReference type="Pfam" id="PF07804"/>
    </source>
</evidence>
<reference evidence="6 7" key="1">
    <citation type="submission" date="2023-02" db="EMBL/GenBank/DDBJ databases">
        <title>Genome sequence of Lentisphaera profundi SAORIC-696.</title>
        <authorList>
            <person name="Kim e."/>
            <person name="Cho J.-C."/>
            <person name="Choi A."/>
            <person name="Kang I."/>
        </authorList>
    </citation>
    <scope>NUCLEOTIDE SEQUENCE [LARGE SCALE GENOMIC DNA]</scope>
    <source>
        <strain evidence="6 7">SAORIC-696</strain>
    </source>
</reference>
<name>A0ABY7W0M0_9BACT</name>
<evidence type="ECO:0000259" key="5">
    <source>
        <dbReference type="Pfam" id="PF13657"/>
    </source>
</evidence>
<dbReference type="InterPro" id="IPR052028">
    <property type="entry name" value="HipA_Ser/Thr_kinase"/>
</dbReference>
<evidence type="ECO:0000313" key="7">
    <source>
        <dbReference type="Proteomes" id="UP001214250"/>
    </source>
</evidence>
<dbReference type="PANTHER" id="PTHR37419">
    <property type="entry name" value="SERINE/THREONINE-PROTEIN KINASE TOXIN HIPA"/>
    <property type="match status" value="1"/>
</dbReference>
<feature type="domain" description="HipA-like C-terminal" evidence="4">
    <location>
        <begin position="159"/>
        <end position="375"/>
    </location>
</feature>
<dbReference type="InterPro" id="IPR017508">
    <property type="entry name" value="HipA_N1"/>
</dbReference>
<organism evidence="6 7">
    <name type="scientific">Lentisphaera profundi</name>
    <dbReference type="NCBI Taxonomy" id="1658616"/>
    <lineage>
        <taxon>Bacteria</taxon>
        <taxon>Pseudomonadati</taxon>
        <taxon>Lentisphaerota</taxon>
        <taxon>Lentisphaeria</taxon>
        <taxon>Lentisphaerales</taxon>
        <taxon>Lentisphaeraceae</taxon>
        <taxon>Lentisphaera</taxon>
    </lineage>
</organism>
<dbReference type="PANTHER" id="PTHR37419:SF8">
    <property type="entry name" value="TOXIN YJJJ"/>
    <property type="match status" value="1"/>
</dbReference>
<dbReference type="InterPro" id="IPR012893">
    <property type="entry name" value="HipA-like_C"/>
</dbReference>